<dbReference type="InterPro" id="IPR036264">
    <property type="entry name" value="Bact_exopeptidase_dim_dom"/>
</dbReference>
<name>A0AA86NS08_9EUKA</name>
<evidence type="ECO:0000313" key="3">
    <source>
        <dbReference type="EMBL" id="CAI9924980.1"/>
    </source>
</evidence>
<sequence length="413" mass="45961">MNPNIRINGKRLRESLETMAKIGGTPNGGVQRLALSDEDKTARDLLCKWLKEIDCEVFYDEMGNIFGKRAGTKPELTPIMSGSHGDSQPKGGRFDGILGVMGALEVLRTLHENKVELLRPVMLVQWTNEEGSRFSPAMVSSGVWSGALTKEWAYSRTDRDGKTQGAEIERIGYKGKLPCKNWPTHAYYELHIEQGPMLEKKGMTIGAPKGILCLHWYDIYLKGAANQVGPTPMEGRNDALVAASEMILKVNELPAKMGGNMVATVGEIQCMPNSRNIIPDDVHFTVDIRSWDDELAIKAWEDLLNDFKAISEKRGTPMKHEITWRVEHAPFNRKMVDRVISNAKAFNYPVMEWVSGAGHDASYMNQVAPTAMVFVPSIGGRSHVECEDTKWEDCEAGANVLLHSIMQSANEVE</sequence>
<evidence type="ECO:0000313" key="5">
    <source>
        <dbReference type="Proteomes" id="UP001642409"/>
    </source>
</evidence>
<accession>A0AA86NS08</accession>
<dbReference type="InterPro" id="IPR011650">
    <property type="entry name" value="Peptidase_M20_dimer"/>
</dbReference>
<gene>
    <name evidence="3" type="ORF">HINF_LOCUS12625</name>
    <name evidence="4" type="ORF">HINF_LOCUS65442</name>
</gene>
<reference evidence="4 5" key="2">
    <citation type="submission" date="2024-07" db="EMBL/GenBank/DDBJ databases">
        <authorList>
            <person name="Akdeniz Z."/>
        </authorList>
    </citation>
    <scope>NUCLEOTIDE SEQUENCE [LARGE SCALE GENOMIC DNA]</scope>
</reference>
<comment type="caution">
    <text evidence="3">The sequence shown here is derived from an EMBL/GenBank/DDBJ whole genome shotgun (WGS) entry which is preliminary data.</text>
</comment>
<dbReference type="PANTHER" id="PTHR32494">
    <property type="entry name" value="ALLANTOATE DEIMINASE-RELATED"/>
    <property type="match status" value="1"/>
</dbReference>
<dbReference type="SUPFAM" id="SSF53187">
    <property type="entry name" value="Zn-dependent exopeptidases"/>
    <property type="match status" value="1"/>
</dbReference>
<dbReference type="EMBL" id="CATOUU010000331">
    <property type="protein sequence ID" value="CAI9924980.1"/>
    <property type="molecule type" value="Genomic_DNA"/>
</dbReference>
<organism evidence="3">
    <name type="scientific">Hexamita inflata</name>
    <dbReference type="NCBI Taxonomy" id="28002"/>
    <lineage>
        <taxon>Eukaryota</taxon>
        <taxon>Metamonada</taxon>
        <taxon>Diplomonadida</taxon>
        <taxon>Hexamitidae</taxon>
        <taxon>Hexamitinae</taxon>
        <taxon>Hexamita</taxon>
    </lineage>
</organism>
<dbReference type="CDD" id="cd03884">
    <property type="entry name" value="M20_bAS"/>
    <property type="match status" value="1"/>
</dbReference>
<feature type="domain" description="Peptidase M20 dimerisation" evidence="2">
    <location>
        <begin position="215"/>
        <end position="313"/>
    </location>
</feature>
<keyword evidence="5" id="KW-1185">Reference proteome</keyword>
<dbReference type="InterPro" id="IPR010158">
    <property type="entry name" value="Amidase_Cbmase"/>
</dbReference>
<evidence type="ECO:0000256" key="1">
    <source>
        <dbReference type="ARBA" id="ARBA00022801"/>
    </source>
</evidence>
<dbReference type="Gene3D" id="3.30.70.360">
    <property type="match status" value="1"/>
</dbReference>
<proteinExistence type="predicted"/>
<dbReference type="PANTHER" id="PTHR32494:SF5">
    <property type="entry name" value="ALLANTOATE AMIDOHYDROLASE"/>
    <property type="match status" value="1"/>
</dbReference>
<dbReference type="Pfam" id="PF01546">
    <property type="entry name" value="Peptidase_M20"/>
    <property type="match status" value="1"/>
</dbReference>
<keyword evidence="1 3" id="KW-0378">Hydrolase</keyword>
<reference evidence="3" key="1">
    <citation type="submission" date="2023-06" db="EMBL/GenBank/DDBJ databases">
        <authorList>
            <person name="Kurt Z."/>
        </authorList>
    </citation>
    <scope>NUCLEOTIDE SEQUENCE</scope>
</reference>
<dbReference type="Proteomes" id="UP001642409">
    <property type="component" value="Unassembled WGS sequence"/>
</dbReference>
<dbReference type="GO" id="GO:0016813">
    <property type="term" value="F:hydrolase activity, acting on carbon-nitrogen (but not peptide) bonds, in linear amidines"/>
    <property type="evidence" value="ECO:0007669"/>
    <property type="project" value="InterPro"/>
</dbReference>
<dbReference type="NCBIfam" id="TIGR01879">
    <property type="entry name" value="hydantase"/>
    <property type="match status" value="1"/>
</dbReference>
<dbReference type="SUPFAM" id="SSF55031">
    <property type="entry name" value="Bacterial exopeptidase dimerisation domain"/>
    <property type="match status" value="1"/>
</dbReference>
<protein>
    <submittedName>
        <fullName evidence="3">N-carbamoyl-L-amino-acid hydrolase / Beta-ureidopropionase</fullName>
    </submittedName>
    <submittedName>
        <fullName evidence="4">N-carbamoyl-L-amino-acid_hydrolase / Beta-ureidopropionase</fullName>
    </submittedName>
</protein>
<evidence type="ECO:0000313" key="4">
    <source>
        <dbReference type="EMBL" id="CAL6090716.1"/>
    </source>
</evidence>
<dbReference type="Pfam" id="PF07687">
    <property type="entry name" value="M20_dimer"/>
    <property type="match status" value="1"/>
</dbReference>
<dbReference type="InterPro" id="IPR002933">
    <property type="entry name" value="Peptidase_M20"/>
</dbReference>
<dbReference type="PIRSF" id="PIRSF001235">
    <property type="entry name" value="Amidase_carbamoylase"/>
    <property type="match status" value="1"/>
</dbReference>
<dbReference type="NCBIfam" id="NF006769">
    <property type="entry name" value="PRK09290.1-3"/>
    <property type="match status" value="1"/>
</dbReference>
<dbReference type="NCBIfam" id="NF006771">
    <property type="entry name" value="PRK09290.1-5"/>
    <property type="match status" value="1"/>
</dbReference>
<dbReference type="EMBL" id="CAXDID020000430">
    <property type="protein sequence ID" value="CAL6090716.1"/>
    <property type="molecule type" value="Genomic_DNA"/>
</dbReference>
<evidence type="ECO:0000259" key="2">
    <source>
        <dbReference type="Pfam" id="PF07687"/>
    </source>
</evidence>
<dbReference type="Gene3D" id="3.40.630.10">
    <property type="entry name" value="Zn peptidases"/>
    <property type="match status" value="1"/>
</dbReference>
<dbReference type="AlphaFoldDB" id="A0AA86NS08"/>